<dbReference type="PANTHER" id="PTHR46797:SF1">
    <property type="entry name" value="METHYLPHOSPHONATE SYNTHASE"/>
    <property type="match status" value="1"/>
</dbReference>
<keyword evidence="4" id="KW-1185">Reference proteome</keyword>
<dbReference type="Gene3D" id="1.10.260.40">
    <property type="entry name" value="lambda repressor-like DNA-binding domains"/>
    <property type="match status" value="1"/>
</dbReference>
<protein>
    <submittedName>
        <fullName evidence="3">Helix-turn-helix transcriptional regulator</fullName>
    </submittedName>
</protein>
<reference evidence="3" key="1">
    <citation type="submission" date="2020-08" db="EMBL/GenBank/DDBJ databases">
        <title>Genome public.</title>
        <authorList>
            <person name="Liu C."/>
            <person name="Sun Q."/>
        </authorList>
    </citation>
    <scope>NUCLEOTIDE SEQUENCE</scope>
    <source>
        <strain evidence="3">NSJ-50</strain>
    </source>
</reference>
<organism evidence="3 4">
    <name type="scientific">Qingrenia yutianensis</name>
    <dbReference type="NCBI Taxonomy" id="2763676"/>
    <lineage>
        <taxon>Bacteria</taxon>
        <taxon>Bacillati</taxon>
        <taxon>Bacillota</taxon>
        <taxon>Clostridia</taxon>
        <taxon>Eubacteriales</taxon>
        <taxon>Oscillospiraceae</taxon>
        <taxon>Qingrenia</taxon>
    </lineage>
</organism>
<dbReference type="Proteomes" id="UP000647416">
    <property type="component" value="Unassembled WGS sequence"/>
</dbReference>
<dbReference type="InterPro" id="IPR050807">
    <property type="entry name" value="TransReg_Diox_bact_type"/>
</dbReference>
<evidence type="ECO:0000259" key="2">
    <source>
        <dbReference type="PROSITE" id="PS50943"/>
    </source>
</evidence>
<dbReference type="EMBL" id="JACRTE010000011">
    <property type="protein sequence ID" value="MBC8596957.1"/>
    <property type="molecule type" value="Genomic_DNA"/>
</dbReference>
<gene>
    <name evidence="3" type="ORF">H8706_08760</name>
</gene>
<keyword evidence="1" id="KW-0238">DNA-binding</keyword>
<dbReference type="Pfam" id="PF01381">
    <property type="entry name" value="HTH_3"/>
    <property type="match status" value="1"/>
</dbReference>
<dbReference type="AlphaFoldDB" id="A0A926FCZ0"/>
<proteinExistence type="predicted"/>
<accession>A0A926FCZ0</accession>
<feature type="domain" description="HTH cro/C1-type" evidence="2">
    <location>
        <begin position="10"/>
        <end position="64"/>
    </location>
</feature>
<dbReference type="GO" id="GO:0005829">
    <property type="term" value="C:cytosol"/>
    <property type="evidence" value="ECO:0007669"/>
    <property type="project" value="TreeGrafter"/>
</dbReference>
<dbReference type="PROSITE" id="PS50943">
    <property type="entry name" value="HTH_CROC1"/>
    <property type="match status" value="1"/>
</dbReference>
<dbReference type="CDD" id="cd00093">
    <property type="entry name" value="HTH_XRE"/>
    <property type="match status" value="1"/>
</dbReference>
<dbReference type="PANTHER" id="PTHR46797">
    <property type="entry name" value="HTH-TYPE TRANSCRIPTIONAL REGULATOR"/>
    <property type="match status" value="1"/>
</dbReference>
<dbReference type="SUPFAM" id="SSF47413">
    <property type="entry name" value="lambda repressor-like DNA-binding domains"/>
    <property type="match status" value="1"/>
</dbReference>
<name>A0A926FCZ0_9FIRM</name>
<dbReference type="GO" id="GO:0003677">
    <property type="term" value="F:DNA binding"/>
    <property type="evidence" value="ECO:0007669"/>
    <property type="project" value="UniProtKB-KW"/>
</dbReference>
<dbReference type="GO" id="GO:0003700">
    <property type="term" value="F:DNA-binding transcription factor activity"/>
    <property type="evidence" value="ECO:0007669"/>
    <property type="project" value="TreeGrafter"/>
</dbReference>
<dbReference type="InterPro" id="IPR001387">
    <property type="entry name" value="Cro/C1-type_HTH"/>
</dbReference>
<evidence type="ECO:0000313" key="3">
    <source>
        <dbReference type="EMBL" id="MBC8596957.1"/>
    </source>
</evidence>
<evidence type="ECO:0000256" key="1">
    <source>
        <dbReference type="ARBA" id="ARBA00023125"/>
    </source>
</evidence>
<comment type="caution">
    <text evidence="3">The sequence shown here is derived from an EMBL/GenBank/DDBJ whole genome shotgun (WGS) entry which is preliminary data.</text>
</comment>
<sequence length="115" mass="13433">MDYEKLGDNIRNYREQRGFTQEKLAELSNISEKHLSKIERGKINIKIDTLVNIADALGTSVDKLLLDASSYVEPDYISQITYHLSKLSREDQERLLWHLEQNNVFEIKKKALLKL</sequence>
<evidence type="ECO:0000313" key="4">
    <source>
        <dbReference type="Proteomes" id="UP000647416"/>
    </source>
</evidence>
<dbReference type="InterPro" id="IPR010982">
    <property type="entry name" value="Lambda_DNA-bd_dom_sf"/>
</dbReference>
<dbReference type="RefSeq" id="WP_262432332.1">
    <property type="nucleotide sequence ID" value="NZ_JACRTE010000011.1"/>
</dbReference>
<dbReference type="SMART" id="SM00530">
    <property type="entry name" value="HTH_XRE"/>
    <property type="match status" value="1"/>
</dbReference>